<dbReference type="SUPFAM" id="SSF51206">
    <property type="entry name" value="cAMP-binding domain-like"/>
    <property type="match status" value="1"/>
</dbReference>
<dbReference type="PANTHER" id="PTHR24567:SF26">
    <property type="entry name" value="REGULATORY PROTEIN YEIL"/>
    <property type="match status" value="1"/>
</dbReference>
<feature type="domain" description="HTH crp-type" evidence="5">
    <location>
        <begin position="134"/>
        <end position="207"/>
    </location>
</feature>
<evidence type="ECO:0000313" key="7">
    <source>
        <dbReference type="Proteomes" id="UP000176336"/>
    </source>
</evidence>
<dbReference type="Pfam" id="PF13545">
    <property type="entry name" value="HTH_Crp_2"/>
    <property type="match status" value="1"/>
</dbReference>
<dbReference type="InterPro" id="IPR050397">
    <property type="entry name" value="Env_Response_Regulators"/>
</dbReference>
<sequence>MEQHVSEKINKFFSGYKKLSFKKNATILHAKEEPKGVFYLKKGYVRLYSISKDAQELTLIIFRPENIFPLIWAINNTPHIYYMEAFTDVELYQAPRKEFLNFIKQDNEVLLELTGRILMRFHGVLTRMEHAIFGHARSKVVSIILICVERYGKKVGKNIFIQVPLTHQDIANLIGIARETVSLEMEQLQKEGLINHLGKSLVVKNLQKLKKESMLESTP</sequence>
<evidence type="ECO:0000259" key="5">
    <source>
        <dbReference type="PROSITE" id="PS51063"/>
    </source>
</evidence>
<dbReference type="InterPro" id="IPR036388">
    <property type="entry name" value="WH-like_DNA-bd_sf"/>
</dbReference>
<proteinExistence type="predicted"/>
<dbReference type="CDD" id="cd00038">
    <property type="entry name" value="CAP_ED"/>
    <property type="match status" value="1"/>
</dbReference>
<dbReference type="Gene3D" id="1.10.10.10">
    <property type="entry name" value="Winged helix-like DNA-binding domain superfamily/Winged helix DNA-binding domain"/>
    <property type="match status" value="1"/>
</dbReference>
<dbReference type="CDD" id="cd00092">
    <property type="entry name" value="HTH_CRP"/>
    <property type="match status" value="1"/>
</dbReference>
<keyword evidence="3" id="KW-0804">Transcription</keyword>
<reference evidence="6 7" key="1">
    <citation type="journal article" date="2016" name="Nat. Commun.">
        <title>Thousands of microbial genomes shed light on interconnected biogeochemical processes in an aquifer system.</title>
        <authorList>
            <person name="Anantharaman K."/>
            <person name="Brown C.T."/>
            <person name="Hug L.A."/>
            <person name="Sharon I."/>
            <person name="Castelle C.J."/>
            <person name="Probst A.J."/>
            <person name="Thomas B.C."/>
            <person name="Singh A."/>
            <person name="Wilkins M.J."/>
            <person name="Karaoz U."/>
            <person name="Brodie E.L."/>
            <person name="Williams K.H."/>
            <person name="Hubbard S.S."/>
            <person name="Banfield J.F."/>
        </authorList>
    </citation>
    <scope>NUCLEOTIDE SEQUENCE [LARGE SCALE GENOMIC DNA]</scope>
</reference>
<dbReference type="InterPro" id="IPR018490">
    <property type="entry name" value="cNMP-bd_dom_sf"/>
</dbReference>
<dbReference type="GO" id="GO:0003677">
    <property type="term" value="F:DNA binding"/>
    <property type="evidence" value="ECO:0007669"/>
    <property type="project" value="UniProtKB-KW"/>
</dbReference>
<accession>A0A1F5IQH3</accession>
<evidence type="ECO:0000256" key="3">
    <source>
        <dbReference type="ARBA" id="ARBA00023163"/>
    </source>
</evidence>
<dbReference type="AlphaFoldDB" id="A0A1F5IQH3"/>
<dbReference type="Proteomes" id="UP000176336">
    <property type="component" value="Unassembled WGS sequence"/>
</dbReference>
<dbReference type="EMBL" id="MFCR01000011">
    <property type="protein sequence ID" value="OGE18618.1"/>
    <property type="molecule type" value="Genomic_DNA"/>
</dbReference>
<evidence type="ECO:0000259" key="4">
    <source>
        <dbReference type="PROSITE" id="PS50042"/>
    </source>
</evidence>
<dbReference type="PRINTS" id="PR00034">
    <property type="entry name" value="HTHCRP"/>
</dbReference>
<comment type="caution">
    <text evidence="6">The sequence shown here is derived from an EMBL/GenBank/DDBJ whole genome shotgun (WGS) entry which is preliminary data.</text>
</comment>
<dbReference type="InterPro" id="IPR036390">
    <property type="entry name" value="WH_DNA-bd_sf"/>
</dbReference>
<feature type="domain" description="Cyclic nucleotide-binding" evidence="4">
    <location>
        <begin position="1"/>
        <end position="120"/>
    </location>
</feature>
<keyword evidence="1" id="KW-0805">Transcription regulation</keyword>
<dbReference type="InterPro" id="IPR000595">
    <property type="entry name" value="cNMP-bd_dom"/>
</dbReference>
<evidence type="ECO:0000256" key="2">
    <source>
        <dbReference type="ARBA" id="ARBA00023125"/>
    </source>
</evidence>
<name>A0A1F5IQH3_9BACT</name>
<dbReference type="SMART" id="SM00419">
    <property type="entry name" value="HTH_CRP"/>
    <property type="match status" value="1"/>
</dbReference>
<keyword evidence="2" id="KW-0238">DNA-binding</keyword>
<gene>
    <name evidence="6" type="ORF">A2871_03920</name>
</gene>
<dbReference type="InterPro" id="IPR012318">
    <property type="entry name" value="HTH_CRP"/>
</dbReference>
<evidence type="ECO:0000256" key="1">
    <source>
        <dbReference type="ARBA" id="ARBA00023015"/>
    </source>
</evidence>
<dbReference type="PANTHER" id="PTHR24567">
    <property type="entry name" value="CRP FAMILY TRANSCRIPTIONAL REGULATORY PROTEIN"/>
    <property type="match status" value="1"/>
</dbReference>
<dbReference type="GO" id="GO:0003700">
    <property type="term" value="F:DNA-binding transcription factor activity"/>
    <property type="evidence" value="ECO:0007669"/>
    <property type="project" value="TreeGrafter"/>
</dbReference>
<dbReference type="SUPFAM" id="SSF46785">
    <property type="entry name" value="Winged helix' DNA-binding domain"/>
    <property type="match status" value="1"/>
</dbReference>
<dbReference type="GO" id="GO:0005829">
    <property type="term" value="C:cytosol"/>
    <property type="evidence" value="ECO:0007669"/>
    <property type="project" value="TreeGrafter"/>
</dbReference>
<evidence type="ECO:0000313" key="6">
    <source>
        <dbReference type="EMBL" id="OGE18618.1"/>
    </source>
</evidence>
<dbReference type="Pfam" id="PF00027">
    <property type="entry name" value="cNMP_binding"/>
    <property type="match status" value="1"/>
</dbReference>
<dbReference type="PROSITE" id="PS51063">
    <property type="entry name" value="HTH_CRP_2"/>
    <property type="match status" value="1"/>
</dbReference>
<dbReference type="InterPro" id="IPR014710">
    <property type="entry name" value="RmlC-like_jellyroll"/>
</dbReference>
<organism evidence="6 7">
    <name type="scientific">Candidatus Daviesbacteria bacterium RIFCSPHIGHO2_01_FULL_41_23</name>
    <dbReference type="NCBI Taxonomy" id="1797764"/>
    <lineage>
        <taxon>Bacteria</taxon>
        <taxon>Candidatus Daviesiibacteriota</taxon>
    </lineage>
</organism>
<protein>
    <recommendedName>
        <fullName evidence="8">HTH crp-type domain-containing protein</fullName>
    </recommendedName>
</protein>
<evidence type="ECO:0008006" key="8">
    <source>
        <dbReference type="Google" id="ProtNLM"/>
    </source>
</evidence>
<dbReference type="Gene3D" id="2.60.120.10">
    <property type="entry name" value="Jelly Rolls"/>
    <property type="match status" value="1"/>
</dbReference>
<dbReference type="PROSITE" id="PS50042">
    <property type="entry name" value="CNMP_BINDING_3"/>
    <property type="match status" value="1"/>
</dbReference>